<dbReference type="PANTHER" id="PTHR31025:SF22">
    <property type="entry name" value="IP13529P"/>
    <property type="match status" value="1"/>
</dbReference>
<reference evidence="2" key="3">
    <citation type="submission" date="2025-09" db="UniProtKB">
        <authorList>
            <consortium name="Ensembl"/>
        </authorList>
    </citation>
    <scope>IDENTIFICATION</scope>
</reference>
<reference evidence="2" key="1">
    <citation type="submission" date="2021-04" db="EMBL/GenBank/DDBJ databases">
        <authorList>
            <consortium name="Wellcome Sanger Institute Data Sharing"/>
        </authorList>
    </citation>
    <scope>NUCLEOTIDE SEQUENCE [LARGE SCALE GENOMIC DNA]</scope>
</reference>
<reference evidence="2" key="2">
    <citation type="submission" date="2025-08" db="UniProtKB">
        <authorList>
            <consortium name="Ensembl"/>
        </authorList>
    </citation>
    <scope>IDENTIFICATION</scope>
</reference>
<accession>A0A671U313</accession>
<proteinExistence type="predicted"/>
<evidence type="ECO:0000256" key="1">
    <source>
        <dbReference type="SAM" id="MobiDB-lite"/>
    </source>
</evidence>
<protein>
    <submittedName>
        <fullName evidence="2">Uncharacterized protein</fullName>
    </submittedName>
</protein>
<dbReference type="Proteomes" id="UP000472265">
    <property type="component" value="Chromosome 13"/>
</dbReference>
<evidence type="ECO:0000313" key="2">
    <source>
        <dbReference type="Ensembl" id="ENSSAUP00010008090.1"/>
    </source>
</evidence>
<feature type="region of interest" description="Disordered" evidence="1">
    <location>
        <begin position="202"/>
        <end position="221"/>
    </location>
</feature>
<keyword evidence="3" id="KW-1185">Reference proteome</keyword>
<dbReference type="AlphaFoldDB" id="A0A671U313"/>
<dbReference type="GeneTree" id="ENSGT00940000163828"/>
<evidence type="ECO:0000313" key="3">
    <source>
        <dbReference type="Proteomes" id="UP000472265"/>
    </source>
</evidence>
<dbReference type="PANTHER" id="PTHR31025">
    <property type="entry name" value="SI:CH211-196P9.1-RELATED"/>
    <property type="match status" value="1"/>
</dbReference>
<dbReference type="InParanoid" id="A0A671U313"/>
<sequence length="579" mass="67270">MIGDRIKNPLENDVWQLCLRLREVVDLICAPKIHTNQVAYLQMLIEEYLEMRSKTFPGESLKPKHHYLVHYPELILHFGPLIRLWTLRFESKNSYFKQCARKLHNFKNLCSTLAERHQLLQAYLYAGKDYMMDFIEHAIQSVLPQLDREKVEAVVHELETNLGVEGPDDLQLIKEEDIRHLLSPVQCRRLINYFKSGNTAPSLSTSFSDEPSTTQFTSPRGRSNWVDSFQVPWDKMRPSLKRAIDACNRPEPGDRRHMVHVIVDSMRENCLNPTRKDWETIGCGYFTLLQQLKTRVEYVNRDNTLSRLRKPRRSQTSDDDQPPPAKCAKIDSYGCINWQPQEYPEGETSSSLEEKRKEMVDFFTQEGLRAAKRGRVKELMAIAYLKQREDINADPTPSIQDISKQWPFLLSWKFLLSHFTTLTGVDLYTRLKEDLDKKGKRLLEFFRCQLDQGEEQLVLPSTPRLIALGDTMWSANRWMLSIEGRVVIPHLPPMPDFVTALAVLFASFYVFNIEYQVEAVTTLEFVQRFLARINPDSSKCTAKVQRSRKAGRTVKRKTSDMSLRVISFMNAFSAFDCTS</sequence>
<feature type="region of interest" description="Disordered" evidence="1">
    <location>
        <begin position="305"/>
        <end position="326"/>
    </location>
</feature>
<organism evidence="2 3">
    <name type="scientific">Sparus aurata</name>
    <name type="common">Gilthead sea bream</name>
    <dbReference type="NCBI Taxonomy" id="8175"/>
    <lineage>
        <taxon>Eukaryota</taxon>
        <taxon>Metazoa</taxon>
        <taxon>Chordata</taxon>
        <taxon>Craniata</taxon>
        <taxon>Vertebrata</taxon>
        <taxon>Euteleostomi</taxon>
        <taxon>Actinopterygii</taxon>
        <taxon>Neopterygii</taxon>
        <taxon>Teleostei</taxon>
        <taxon>Neoteleostei</taxon>
        <taxon>Acanthomorphata</taxon>
        <taxon>Eupercaria</taxon>
        <taxon>Spariformes</taxon>
        <taxon>Sparidae</taxon>
        <taxon>Sparus</taxon>
    </lineage>
</organism>
<name>A0A671U313_SPAAU</name>
<dbReference type="Ensembl" id="ENSSAUT00010008643.1">
    <property type="protein sequence ID" value="ENSSAUP00010008090.1"/>
    <property type="gene ID" value="ENSSAUG00010004002.1"/>
</dbReference>
<dbReference type="OMA" id="QWRTRIE"/>